<comment type="caution">
    <text evidence="2">The sequence shown here is derived from an EMBL/GenBank/DDBJ whole genome shotgun (WGS) entry which is preliminary data.</text>
</comment>
<organism evidence="2 3">
    <name type="scientific">Prorocentrum cordatum</name>
    <dbReference type="NCBI Taxonomy" id="2364126"/>
    <lineage>
        <taxon>Eukaryota</taxon>
        <taxon>Sar</taxon>
        <taxon>Alveolata</taxon>
        <taxon>Dinophyceae</taxon>
        <taxon>Prorocentrales</taxon>
        <taxon>Prorocentraceae</taxon>
        <taxon>Prorocentrum</taxon>
    </lineage>
</organism>
<feature type="region of interest" description="Disordered" evidence="1">
    <location>
        <begin position="1"/>
        <end position="130"/>
    </location>
</feature>
<protein>
    <submittedName>
        <fullName evidence="2">Uncharacterized protein</fullName>
    </submittedName>
</protein>
<evidence type="ECO:0000313" key="2">
    <source>
        <dbReference type="EMBL" id="CAK0821672.1"/>
    </source>
</evidence>
<feature type="compositionally biased region" description="Basic and acidic residues" evidence="1">
    <location>
        <begin position="101"/>
        <end position="111"/>
    </location>
</feature>
<keyword evidence="3" id="KW-1185">Reference proteome</keyword>
<feature type="region of interest" description="Disordered" evidence="1">
    <location>
        <begin position="142"/>
        <end position="355"/>
    </location>
</feature>
<evidence type="ECO:0000313" key="3">
    <source>
        <dbReference type="Proteomes" id="UP001189429"/>
    </source>
</evidence>
<feature type="compositionally biased region" description="Basic and acidic residues" evidence="1">
    <location>
        <begin position="28"/>
        <end position="40"/>
    </location>
</feature>
<feature type="compositionally biased region" description="Low complexity" evidence="1">
    <location>
        <begin position="153"/>
        <end position="164"/>
    </location>
</feature>
<dbReference type="Proteomes" id="UP001189429">
    <property type="component" value="Unassembled WGS sequence"/>
</dbReference>
<feature type="compositionally biased region" description="Low complexity" evidence="1">
    <location>
        <begin position="237"/>
        <end position="250"/>
    </location>
</feature>
<reference evidence="2" key="1">
    <citation type="submission" date="2023-10" db="EMBL/GenBank/DDBJ databases">
        <authorList>
            <person name="Chen Y."/>
            <person name="Shah S."/>
            <person name="Dougan E. K."/>
            <person name="Thang M."/>
            <person name="Chan C."/>
        </authorList>
    </citation>
    <scope>NUCLEOTIDE SEQUENCE [LARGE SCALE GENOMIC DNA]</scope>
</reference>
<accession>A0ABN9RR01</accession>
<proteinExistence type="predicted"/>
<name>A0ABN9RR01_9DINO</name>
<dbReference type="EMBL" id="CAUYUJ010007691">
    <property type="protein sequence ID" value="CAK0821672.1"/>
    <property type="molecule type" value="Genomic_DNA"/>
</dbReference>
<sequence>ALRQAAGNPPPPPQPQPPPPEQPSASSRAEDADSARRPRLESPPQVETPPETPCSSRTESLPGFVEAAEGQPKSRADTMRALFTGRDLGTKSLPLSTISRPAKDCRLDARALKQSHGGRDGEDEEEEHDRLLSWRLSWLHAGAAGPAGGAPAEGGSAAAAADAPPADPRGGHGEVAAPPPEADEAAPAEAEPDGPPTPAGGGAMSLALPEGSLALAPPDRKAVPLGTVPSLPPQTPGGASSRAGGAESRAGGAGEGGKTVRSPKSRDGRNPTATDAELEEQQLELLQEAARLLQRGLDSGQFQPPDPEGVSPKATPAQRKLPKGAQVSSRRHSTASMSLHLGVRAPVMSGRSSMR</sequence>
<feature type="compositionally biased region" description="Low complexity" evidence="1">
    <location>
        <begin position="283"/>
        <end position="295"/>
    </location>
</feature>
<evidence type="ECO:0000256" key="1">
    <source>
        <dbReference type="SAM" id="MobiDB-lite"/>
    </source>
</evidence>
<feature type="non-terminal residue" evidence="2">
    <location>
        <position position="1"/>
    </location>
</feature>
<feature type="compositionally biased region" description="Pro residues" evidence="1">
    <location>
        <begin position="8"/>
        <end position="22"/>
    </location>
</feature>
<feature type="compositionally biased region" description="Acidic residues" evidence="1">
    <location>
        <begin position="181"/>
        <end position="192"/>
    </location>
</feature>
<gene>
    <name evidence="2" type="ORF">PCOR1329_LOCUS22884</name>
</gene>